<keyword evidence="3 5" id="KW-0269">Exonuclease</keyword>
<evidence type="ECO:0000313" key="6">
    <source>
        <dbReference type="Proteomes" id="UP001060012"/>
    </source>
</evidence>
<dbReference type="GO" id="GO:0004527">
    <property type="term" value="F:exonuclease activity"/>
    <property type="evidence" value="ECO:0007669"/>
    <property type="project" value="UniProtKB-KW"/>
</dbReference>
<dbReference type="SUPFAM" id="SSF56300">
    <property type="entry name" value="Metallo-dependent phosphatases"/>
    <property type="match status" value="1"/>
</dbReference>
<dbReference type="InterPro" id="IPR029052">
    <property type="entry name" value="Metallo-depent_PP-like"/>
</dbReference>
<dbReference type="RefSeq" id="WP_254575487.1">
    <property type="nucleotide sequence ID" value="NZ_CP100595.1"/>
</dbReference>
<dbReference type="CDD" id="cd00840">
    <property type="entry name" value="MPP_Mre11_N"/>
    <property type="match status" value="1"/>
</dbReference>
<keyword evidence="2" id="KW-0378">Hydrolase</keyword>
<evidence type="ECO:0000313" key="5">
    <source>
        <dbReference type="EMBL" id="UTJ05306.1"/>
    </source>
</evidence>
<evidence type="ECO:0000256" key="2">
    <source>
        <dbReference type="ARBA" id="ARBA00022801"/>
    </source>
</evidence>
<proteinExistence type="predicted"/>
<organism evidence="5 6">
    <name type="scientific">Arcobacter roscoffensis</name>
    <dbReference type="NCBI Taxonomy" id="2961520"/>
    <lineage>
        <taxon>Bacteria</taxon>
        <taxon>Pseudomonadati</taxon>
        <taxon>Campylobacterota</taxon>
        <taxon>Epsilonproteobacteria</taxon>
        <taxon>Campylobacterales</taxon>
        <taxon>Arcobacteraceae</taxon>
        <taxon>Arcobacter</taxon>
    </lineage>
</organism>
<name>A0ABY5E3J4_9BACT</name>
<dbReference type="Proteomes" id="UP001060012">
    <property type="component" value="Chromosome"/>
</dbReference>
<feature type="domain" description="Calcineurin-like phosphoesterase" evidence="4">
    <location>
        <begin position="1"/>
        <end position="202"/>
    </location>
</feature>
<sequence>MKIVHFSDTHLGYNDLDILDQNNVNQREADFYDAFTQVVEQIKEIKPDYIIHTGDLFHRASPSNRAITFALEKIREISSLDIPFVLIAGNHSTPRTNLSSPILKIFENYKNIYVSYNQKYKKIEFDDIVFHTLPHMNDETIAQDQIELCEQNIDENRKNIMMLHCSVGAWYLMQEFGEWVYPSSKEYIFEKMDYVALGHWHGFGNVGKHENVYYSGSTERTSLNDKRNSKGFVVVTLEDKLEVEYKEISIRPIISKQIDCTNYEQSIEELDTSNIKDAIVEVVLKDLSAMQSIDISNKEIKELFNEAMSVTIKREFKKDTNTQDLEEIEAISLEDFFIEHIKEDSLDEIEGDRLKLKVKELFSKYEEEVSDDIN</sequence>
<protein>
    <submittedName>
        <fullName evidence="5">Exonuclease SbcCD subunit D</fullName>
    </submittedName>
</protein>
<evidence type="ECO:0000256" key="1">
    <source>
        <dbReference type="ARBA" id="ARBA00022722"/>
    </source>
</evidence>
<dbReference type="InterPro" id="IPR050535">
    <property type="entry name" value="DNA_Repair-Maintenance_Comp"/>
</dbReference>
<dbReference type="InterPro" id="IPR004843">
    <property type="entry name" value="Calcineurin-like_PHP"/>
</dbReference>
<dbReference type="PANTHER" id="PTHR30337:SF0">
    <property type="entry name" value="NUCLEASE SBCCD SUBUNIT D"/>
    <property type="match status" value="1"/>
</dbReference>
<dbReference type="Gene3D" id="3.60.21.10">
    <property type="match status" value="1"/>
</dbReference>
<accession>A0ABY5E3J4</accession>
<dbReference type="InterPro" id="IPR041796">
    <property type="entry name" value="Mre11_N"/>
</dbReference>
<evidence type="ECO:0000256" key="3">
    <source>
        <dbReference type="ARBA" id="ARBA00022839"/>
    </source>
</evidence>
<keyword evidence="1" id="KW-0540">Nuclease</keyword>
<dbReference type="EMBL" id="CP100595">
    <property type="protein sequence ID" value="UTJ05306.1"/>
    <property type="molecule type" value="Genomic_DNA"/>
</dbReference>
<keyword evidence="6" id="KW-1185">Reference proteome</keyword>
<dbReference type="PANTHER" id="PTHR30337">
    <property type="entry name" value="COMPONENT OF ATP-DEPENDENT DSDNA EXONUCLEASE"/>
    <property type="match status" value="1"/>
</dbReference>
<gene>
    <name evidence="5" type="ORF">NJU99_08495</name>
</gene>
<evidence type="ECO:0000259" key="4">
    <source>
        <dbReference type="Pfam" id="PF00149"/>
    </source>
</evidence>
<reference evidence="5" key="1">
    <citation type="submission" date="2022-07" db="EMBL/GenBank/DDBJ databases">
        <title>Arcobacter roscoffensis sp. nov., a marine bacterium isolated from coastal seawater collected from Roscoff, France.</title>
        <authorList>
            <person name="Pascual J."/>
            <person name="Lepeaux C."/>
            <person name="Methner A."/>
            <person name="Overmann J."/>
        </authorList>
    </citation>
    <scope>NUCLEOTIDE SEQUENCE</scope>
    <source>
        <strain evidence="5">ARW1-2F2</strain>
    </source>
</reference>
<dbReference type="Pfam" id="PF00149">
    <property type="entry name" value="Metallophos"/>
    <property type="match status" value="1"/>
</dbReference>